<dbReference type="EMBL" id="AP023092">
    <property type="protein sequence ID" value="BCE33565.1"/>
    <property type="molecule type" value="Genomic_DNA"/>
</dbReference>
<gene>
    <name evidence="1" type="ORF">XF2B_73340</name>
</gene>
<reference evidence="1" key="1">
    <citation type="submission" date="2020-05" db="EMBL/GenBank/DDBJ databases">
        <title>Complete genome sequence of Bradyrhizobium diazoefficiens XF2 isolated from soybean nodule.</title>
        <authorList>
            <person name="Noda R."/>
            <person name="Kakizaki K."/>
            <person name="Minamisawa K."/>
        </authorList>
    </citation>
    <scope>NUCLEOTIDE SEQUENCE</scope>
    <source>
        <strain evidence="1">XF2</strain>
    </source>
</reference>
<accession>A0A809Y425</accession>
<dbReference type="AlphaFoldDB" id="A0A809Y425"/>
<organism evidence="1">
    <name type="scientific">Bradyrhizobium diazoefficiens</name>
    <dbReference type="NCBI Taxonomy" id="1355477"/>
    <lineage>
        <taxon>Bacteria</taxon>
        <taxon>Pseudomonadati</taxon>
        <taxon>Pseudomonadota</taxon>
        <taxon>Alphaproteobacteria</taxon>
        <taxon>Hyphomicrobiales</taxon>
        <taxon>Nitrobacteraceae</taxon>
        <taxon>Bradyrhizobium</taxon>
    </lineage>
</organism>
<sequence>MAGRPCTFTKSIWKSGRKICRSTQFGRIPGWVTNALGDRSEAATNAALASFLPTVLTPPTEIISATFIQFGFTSSREKVETEVDGRHGSLARHA</sequence>
<name>A0A809Y425_9BRAD</name>
<evidence type="ECO:0000313" key="1">
    <source>
        <dbReference type="EMBL" id="BCE33565.1"/>
    </source>
</evidence>
<proteinExistence type="predicted"/>
<protein>
    <submittedName>
        <fullName evidence="1">Uncharacterized protein</fullName>
    </submittedName>
</protein>